<dbReference type="FunFam" id="3.90.1530.30:FF:000001">
    <property type="entry name" value="Chromosome partitioning protein ParB"/>
    <property type="match status" value="1"/>
</dbReference>
<dbReference type="InterPro" id="IPR036086">
    <property type="entry name" value="ParB/Sulfiredoxin_sf"/>
</dbReference>
<dbReference type="PANTHER" id="PTHR33375:SF1">
    <property type="entry name" value="CHROMOSOME-PARTITIONING PROTEIN PARB-RELATED"/>
    <property type="match status" value="1"/>
</dbReference>
<keyword evidence="3" id="KW-0238">DNA-binding</keyword>
<dbReference type="InterPro" id="IPR041468">
    <property type="entry name" value="HTH_ParB/Spo0J"/>
</dbReference>
<protein>
    <submittedName>
        <fullName evidence="6">Chromosome partitioning protein ParB</fullName>
    </submittedName>
</protein>
<dbReference type="SUPFAM" id="SSF110849">
    <property type="entry name" value="ParB/Sulfiredoxin"/>
    <property type="match status" value="1"/>
</dbReference>
<name>A0A1U9KQI3_9PROT</name>
<dbReference type="GO" id="GO:0003677">
    <property type="term" value="F:DNA binding"/>
    <property type="evidence" value="ECO:0007669"/>
    <property type="project" value="UniProtKB-KW"/>
</dbReference>
<dbReference type="InterPro" id="IPR003115">
    <property type="entry name" value="ParB_N"/>
</dbReference>
<evidence type="ECO:0000313" key="6">
    <source>
        <dbReference type="EMBL" id="AQS87990.1"/>
    </source>
</evidence>
<dbReference type="AlphaFoldDB" id="A0A1U9KQI3"/>
<dbReference type="EMBL" id="CP014691">
    <property type="protein sequence ID" value="AQS87990.1"/>
    <property type="molecule type" value="Genomic_DNA"/>
</dbReference>
<evidence type="ECO:0000256" key="1">
    <source>
        <dbReference type="ARBA" id="ARBA00006295"/>
    </source>
</evidence>
<sequence length="294" mass="32264">MAKKESPRLGRGLAALLGEQATQLAKVSRQAPEAAQFSSSLPIDLLEPGPFQPRLDMNEERLSELADSIRSRGVLQPILVRPNPEKDGRFQIIAGERRWRASQLAGLHEVPVHVRPLDDADAMAAALVENLQRADLNAIEEGEGLQRLMSDFALTQEELAGAVGKSRSHIANTLRLLNLPEAVRALVRDGLLSAGHARALLSHPDPVAAAQVVIARQLNVRQTEALAQQAPKEKARVEATPRDGEILQLERDLSSRLGLKVHIQFDGKGGSLRVDYRTLDQFDGILRLLNPEYK</sequence>
<dbReference type="InterPro" id="IPR050336">
    <property type="entry name" value="Chromosome_partition/occlusion"/>
</dbReference>
<keyword evidence="7" id="KW-1185">Reference proteome</keyword>
<dbReference type="GO" id="GO:0007059">
    <property type="term" value="P:chromosome segregation"/>
    <property type="evidence" value="ECO:0007669"/>
    <property type="project" value="UniProtKB-KW"/>
</dbReference>
<dbReference type="STRING" id="320497.A0U93_08585"/>
<dbReference type="Pfam" id="PF17762">
    <property type="entry name" value="HTH_ParB"/>
    <property type="match status" value="1"/>
</dbReference>
<evidence type="ECO:0000259" key="5">
    <source>
        <dbReference type="SMART" id="SM00470"/>
    </source>
</evidence>
<dbReference type="Pfam" id="PF02195">
    <property type="entry name" value="ParB_N"/>
    <property type="match status" value="1"/>
</dbReference>
<comment type="similarity">
    <text evidence="1">Belongs to the ParB family.</text>
</comment>
<accession>A0A1U9KQI3</accession>
<proteinExistence type="inferred from homology"/>
<feature type="domain" description="ParB-like N-terminal" evidence="5">
    <location>
        <begin position="39"/>
        <end position="131"/>
    </location>
</feature>
<dbReference type="PANTHER" id="PTHR33375">
    <property type="entry name" value="CHROMOSOME-PARTITIONING PROTEIN PARB-RELATED"/>
    <property type="match status" value="1"/>
</dbReference>
<organism evidence="6 7">
    <name type="scientific">Neoasaia chiangmaiensis</name>
    <dbReference type="NCBI Taxonomy" id="320497"/>
    <lineage>
        <taxon>Bacteria</taxon>
        <taxon>Pseudomonadati</taxon>
        <taxon>Pseudomonadota</taxon>
        <taxon>Alphaproteobacteria</taxon>
        <taxon>Acetobacterales</taxon>
        <taxon>Acetobacteraceae</taxon>
        <taxon>Neoasaia</taxon>
    </lineage>
</organism>
<evidence type="ECO:0000256" key="3">
    <source>
        <dbReference type="ARBA" id="ARBA00023125"/>
    </source>
</evidence>
<keyword evidence="2" id="KW-0159">Chromosome partition</keyword>
<dbReference type="RefSeq" id="WP_077807003.1">
    <property type="nucleotide sequence ID" value="NZ_BJXS01000007.1"/>
</dbReference>
<dbReference type="FunFam" id="1.10.10.2830:FF:000001">
    <property type="entry name" value="Chromosome partitioning protein ParB"/>
    <property type="match status" value="1"/>
</dbReference>
<gene>
    <name evidence="6" type="ORF">A0U93_08585</name>
</gene>
<dbReference type="InterPro" id="IPR057240">
    <property type="entry name" value="ParB_dimer_C"/>
</dbReference>
<evidence type="ECO:0000256" key="2">
    <source>
        <dbReference type="ARBA" id="ARBA00022829"/>
    </source>
</evidence>
<dbReference type="Gene3D" id="1.10.10.2830">
    <property type="match status" value="1"/>
</dbReference>
<dbReference type="KEGG" id="nch:A0U93_08585"/>
<reference evidence="6 7" key="1">
    <citation type="submission" date="2016-03" db="EMBL/GenBank/DDBJ databases">
        <title>Acetic acid bacteria sequencing.</title>
        <authorList>
            <person name="Brandt J."/>
            <person name="Jakob F."/>
            <person name="Vogel R.F."/>
        </authorList>
    </citation>
    <scope>NUCLEOTIDE SEQUENCE [LARGE SCALE GENOMIC DNA]</scope>
    <source>
        <strain evidence="6 7">NBRC 101099</strain>
    </source>
</reference>
<dbReference type="Proteomes" id="UP000188604">
    <property type="component" value="Chromosome"/>
</dbReference>
<comment type="function">
    <text evidence="4">Involved in chromosome partition. Localize to both poles of the predivisional cell following completion of DNA replication. Binds to the DNA origin of replication.</text>
</comment>
<dbReference type="OrthoDB" id="9802051at2"/>
<dbReference type="Gene3D" id="3.90.1530.30">
    <property type="match status" value="1"/>
</dbReference>
<dbReference type="GO" id="GO:0005694">
    <property type="term" value="C:chromosome"/>
    <property type="evidence" value="ECO:0007669"/>
    <property type="project" value="TreeGrafter"/>
</dbReference>
<evidence type="ECO:0000313" key="7">
    <source>
        <dbReference type="Proteomes" id="UP000188604"/>
    </source>
</evidence>
<evidence type="ECO:0000256" key="4">
    <source>
        <dbReference type="ARBA" id="ARBA00025472"/>
    </source>
</evidence>
<dbReference type="NCBIfam" id="TIGR00180">
    <property type="entry name" value="parB_part"/>
    <property type="match status" value="1"/>
</dbReference>
<dbReference type="SMART" id="SM00470">
    <property type="entry name" value="ParB"/>
    <property type="match status" value="1"/>
</dbReference>
<dbReference type="CDD" id="cd16393">
    <property type="entry name" value="SPO0J_N"/>
    <property type="match status" value="1"/>
</dbReference>
<dbReference type="Pfam" id="PF23552">
    <property type="entry name" value="ParB_C"/>
    <property type="match status" value="1"/>
</dbReference>
<dbReference type="InterPro" id="IPR004437">
    <property type="entry name" value="ParB/RepB/Spo0J"/>
</dbReference>